<evidence type="ECO:0000313" key="5">
    <source>
        <dbReference type="WBParaSite" id="PSAMB.scaffold600size46123.g7631.t1"/>
    </source>
</evidence>
<reference evidence="5" key="1">
    <citation type="submission" date="2022-11" db="UniProtKB">
        <authorList>
            <consortium name="WormBaseParasite"/>
        </authorList>
    </citation>
    <scope>IDENTIFICATION</scope>
</reference>
<dbReference type="Pfam" id="PF00057">
    <property type="entry name" value="Ldl_recept_a"/>
    <property type="match status" value="1"/>
</dbReference>
<comment type="caution">
    <text evidence="2">Lacks conserved residue(s) required for the propagation of feature annotation.</text>
</comment>
<evidence type="ECO:0000256" key="3">
    <source>
        <dbReference type="SAM" id="SignalP"/>
    </source>
</evidence>
<evidence type="ECO:0000256" key="2">
    <source>
        <dbReference type="PROSITE-ProRule" id="PRU00124"/>
    </source>
</evidence>
<dbReference type="Gene3D" id="4.10.400.10">
    <property type="entry name" value="Low-density Lipoprotein Receptor"/>
    <property type="match status" value="1"/>
</dbReference>
<feature type="disulfide bond" evidence="2">
    <location>
        <begin position="131"/>
        <end position="146"/>
    </location>
</feature>
<dbReference type="SUPFAM" id="SSF57424">
    <property type="entry name" value="LDL receptor-like module"/>
    <property type="match status" value="1"/>
</dbReference>
<dbReference type="PROSITE" id="PS50068">
    <property type="entry name" value="LDLRA_2"/>
    <property type="match status" value="1"/>
</dbReference>
<dbReference type="InterPro" id="IPR002172">
    <property type="entry name" value="LDrepeatLR_classA_rpt"/>
</dbReference>
<evidence type="ECO:0000256" key="1">
    <source>
        <dbReference type="ARBA" id="ARBA00023157"/>
    </source>
</evidence>
<evidence type="ECO:0000313" key="4">
    <source>
        <dbReference type="Proteomes" id="UP000887566"/>
    </source>
</evidence>
<proteinExistence type="predicted"/>
<dbReference type="Proteomes" id="UP000887566">
    <property type="component" value="Unplaced"/>
</dbReference>
<dbReference type="InterPro" id="IPR036055">
    <property type="entry name" value="LDL_receptor-like_sf"/>
</dbReference>
<protein>
    <submittedName>
        <fullName evidence="5">Uncharacterized protein</fullName>
    </submittedName>
</protein>
<keyword evidence="1 2" id="KW-1015">Disulfide bond</keyword>
<sequence>MLLLSAVLVALSVHVASAQLPTFCDQFSEAVALRCVSPLVDYVNLQSQALHPQLSNPEYLCRRYAEYKRCATEVTNSDCTSAVSASFTCAMACTSVAIRPTNAIVVTPRICLPGQFQCHDNTKCLTPGSLCDGNEQCDDGSDEKYC</sequence>
<feature type="chain" id="PRO_5037564557" evidence="3">
    <location>
        <begin position="19"/>
        <end position="146"/>
    </location>
</feature>
<dbReference type="WBParaSite" id="PSAMB.scaffold600size46123.g7631.t1">
    <property type="protein sequence ID" value="PSAMB.scaffold600size46123.g7631.t1"/>
    <property type="gene ID" value="PSAMB.scaffold600size46123.g7631"/>
</dbReference>
<organism evidence="4 5">
    <name type="scientific">Plectus sambesii</name>
    <dbReference type="NCBI Taxonomy" id="2011161"/>
    <lineage>
        <taxon>Eukaryota</taxon>
        <taxon>Metazoa</taxon>
        <taxon>Ecdysozoa</taxon>
        <taxon>Nematoda</taxon>
        <taxon>Chromadorea</taxon>
        <taxon>Plectida</taxon>
        <taxon>Plectina</taxon>
        <taxon>Plectoidea</taxon>
        <taxon>Plectidae</taxon>
        <taxon>Plectus</taxon>
    </lineage>
</organism>
<dbReference type="CDD" id="cd00112">
    <property type="entry name" value="LDLa"/>
    <property type="match status" value="1"/>
</dbReference>
<dbReference type="PROSITE" id="PS01209">
    <property type="entry name" value="LDLRA_1"/>
    <property type="match status" value="1"/>
</dbReference>
<dbReference type="SMART" id="SM00192">
    <property type="entry name" value="LDLa"/>
    <property type="match status" value="1"/>
</dbReference>
<dbReference type="AlphaFoldDB" id="A0A914WZG7"/>
<name>A0A914WZG7_9BILA</name>
<keyword evidence="4" id="KW-1185">Reference proteome</keyword>
<dbReference type="InterPro" id="IPR023415">
    <property type="entry name" value="LDLR_class-A_CS"/>
</dbReference>
<feature type="signal peptide" evidence="3">
    <location>
        <begin position="1"/>
        <end position="18"/>
    </location>
</feature>
<accession>A0A914WZG7</accession>
<keyword evidence="3" id="KW-0732">Signal</keyword>